<reference evidence="1" key="1">
    <citation type="submission" date="2014-09" db="EMBL/GenBank/DDBJ databases">
        <authorList>
            <person name="Magalhaes I.L.F."/>
            <person name="Oliveira U."/>
            <person name="Santos F.R."/>
            <person name="Vidigal T.H.D.A."/>
            <person name="Brescovit A.D."/>
            <person name="Santos A.J."/>
        </authorList>
    </citation>
    <scope>NUCLEOTIDE SEQUENCE</scope>
    <source>
        <tissue evidence="1">Shoot tissue taken approximately 20 cm above the soil surface</tissue>
    </source>
</reference>
<accession>A0A0A8ZCF4</accession>
<organism evidence="1">
    <name type="scientific">Arundo donax</name>
    <name type="common">Giant reed</name>
    <name type="synonym">Donax arundinaceus</name>
    <dbReference type="NCBI Taxonomy" id="35708"/>
    <lineage>
        <taxon>Eukaryota</taxon>
        <taxon>Viridiplantae</taxon>
        <taxon>Streptophyta</taxon>
        <taxon>Embryophyta</taxon>
        <taxon>Tracheophyta</taxon>
        <taxon>Spermatophyta</taxon>
        <taxon>Magnoliopsida</taxon>
        <taxon>Liliopsida</taxon>
        <taxon>Poales</taxon>
        <taxon>Poaceae</taxon>
        <taxon>PACMAD clade</taxon>
        <taxon>Arundinoideae</taxon>
        <taxon>Arundineae</taxon>
        <taxon>Arundo</taxon>
    </lineage>
</organism>
<name>A0A0A8ZCF4_ARUDO</name>
<protein>
    <submittedName>
        <fullName evidence="1">Uncharacterized protein</fullName>
    </submittedName>
</protein>
<proteinExistence type="predicted"/>
<reference evidence="1" key="2">
    <citation type="journal article" date="2015" name="Data Brief">
        <title>Shoot transcriptome of the giant reed, Arundo donax.</title>
        <authorList>
            <person name="Barrero R.A."/>
            <person name="Guerrero F.D."/>
            <person name="Moolhuijzen P."/>
            <person name="Goolsby J.A."/>
            <person name="Tidwell J."/>
            <person name="Bellgard S.E."/>
            <person name="Bellgard M.I."/>
        </authorList>
    </citation>
    <scope>NUCLEOTIDE SEQUENCE</scope>
    <source>
        <tissue evidence="1">Shoot tissue taken approximately 20 cm above the soil surface</tissue>
    </source>
</reference>
<dbReference type="EMBL" id="GBRH01263475">
    <property type="protein sequence ID" value="JAD34420.1"/>
    <property type="molecule type" value="Transcribed_RNA"/>
</dbReference>
<sequence>METETMIGRCTITWSHSNLSSSMNLAVPAATISTFLTVSSNLFVASLHDRSCAVATLMRLKALLEFMRPELTSSVRCLQSCST</sequence>
<evidence type="ECO:0000313" key="1">
    <source>
        <dbReference type="EMBL" id="JAD34420.1"/>
    </source>
</evidence>
<dbReference type="AlphaFoldDB" id="A0A0A8ZCF4"/>